<protein>
    <submittedName>
        <fullName evidence="2">Uncharacterized hydrophobic domain-containing protein</fullName>
    </submittedName>
</protein>
<feature type="transmembrane region" description="Helical" evidence="1">
    <location>
        <begin position="93"/>
        <end position="111"/>
    </location>
</feature>
<dbReference type="OrthoDB" id="9790659at2"/>
<keyword evidence="1" id="KW-0812">Transmembrane</keyword>
<dbReference type="EMBL" id="FNJQ01000065">
    <property type="protein sequence ID" value="SDP80262.1"/>
    <property type="molecule type" value="Genomic_DNA"/>
</dbReference>
<feature type="transmembrane region" description="Helical" evidence="1">
    <location>
        <begin position="131"/>
        <end position="149"/>
    </location>
</feature>
<gene>
    <name evidence="2" type="ORF">SAMN05216366_1653</name>
</gene>
<dbReference type="AlphaFoldDB" id="A0A1H0VNT8"/>
<feature type="transmembrane region" description="Helical" evidence="1">
    <location>
        <begin position="36"/>
        <end position="53"/>
    </location>
</feature>
<sequence length="457" mass="50811">MNTIKNVVANIFDLEKDRAPLEEIAERIYSGGTLKGTNMCILILAIFIASIGLNMNSTAVIIGAMLISPLMGVIMSIGYGMATYDSAYVRESFLKLVFQVSLSVLTSSLYFTLSPIDTASTELLARTEPTIWDVLIAIFGGLAGIIGSTRIEKSNVIPGVAIATALMPPLCTAGYGLATYSPKFFFGALYLFFINSFFICLTTFIVLKFIHIPAKTYVSEQVFRRQRWFLSLLGVLIILPSMYMAYQSIRNNLEQAQVKSYIESNFQQGNPQVVAFHLTPAEKELALTIIGRTITAEEQTELEKKLHTYSHFTDWSLQIIQNDLSGTVRTEDVQNLIKTQWNATGGASLTKAQEDLRKYKELSMRYSPTYQRFEADQKLLTSIREKAPILFPSFAGIEGAAIATENKDGQIVYTGFLAIITCKSPLDESEQARLQKWLNAEAELPVTFILKLAPEAK</sequence>
<feature type="transmembrane region" description="Helical" evidence="1">
    <location>
        <begin position="228"/>
        <end position="246"/>
    </location>
</feature>
<dbReference type="RefSeq" id="WP_074573687.1">
    <property type="nucleotide sequence ID" value="NZ_FNJQ01000065.1"/>
</dbReference>
<name>A0A1H0VNT8_SELRU</name>
<organism evidence="2 3">
    <name type="scientific">Selenomonas ruminantium</name>
    <dbReference type="NCBI Taxonomy" id="971"/>
    <lineage>
        <taxon>Bacteria</taxon>
        <taxon>Bacillati</taxon>
        <taxon>Bacillota</taxon>
        <taxon>Negativicutes</taxon>
        <taxon>Selenomonadales</taxon>
        <taxon>Selenomonadaceae</taxon>
        <taxon>Selenomonas</taxon>
    </lineage>
</organism>
<feature type="transmembrane region" description="Helical" evidence="1">
    <location>
        <begin position="184"/>
        <end position="207"/>
    </location>
</feature>
<feature type="transmembrane region" description="Helical" evidence="1">
    <location>
        <begin position="156"/>
        <end position="178"/>
    </location>
</feature>
<dbReference type="Proteomes" id="UP000182412">
    <property type="component" value="Unassembled WGS sequence"/>
</dbReference>
<accession>A0A1H0VNT8</accession>
<dbReference type="InterPro" id="IPR005240">
    <property type="entry name" value="DUF389"/>
</dbReference>
<evidence type="ECO:0000256" key="1">
    <source>
        <dbReference type="SAM" id="Phobius"/>
    </source>
</evidence>
<keyword evidence="1" id="KW-0472">Membrane</keyword>
<evidence type="ECO:0000313" key="3">
    <source>
        <dbReference type="Proteomes" id="UP000182412"/>
    </source>
</evidence>
<dbReference type="PANTHER" id="PTHR20992:SF9">
    <property type="entry name" value="AT15442P-RELATED"/>
    <property type="match status" value="1"/>
</dbReference>
<proteinExistence type="predicted"/>
<evidence type="ECO:0000313" key="2">
    <source>
        <dbReference type="EMBL" id="SDP80262.1"/>
    </source>
</evidence>
<dbReference type="Pfam" id="PF04087">
    <property type="entry name" value="DUF389"/>
    <property type="match status" value="1"/>
</dbReference>
<reference evidence="2 3" key="1">
    <citation type="submission" date="2016-10" db="EMBL/GenBank/DDBJ databases">
        <authorList>
            <person name="de Groot N.N."/>
        </authorList>
    </citation>
    <scope>NUCLEOTIDE SEQUENCE [LARGE SCALE GENOMIC DNA]</scope>
    <source>
        <strain evidence="2 3">S137</strain>
    </source>
</reference>
<feature type="transmembrane region" description="Helical" evidence="1">
    <location>
        <begin position="59"/>
        <end position="81"/>
    </location>
</feature>
<keyword evidence="1" id="KW-1133">Transmembrane helix</keyword>
<dbReference type="PANTHER" id="PTHR20992">
    <property type="entry name" value="AT15442P-RELATED"/>
    <property type="match status" value="1"/>
</dbReference>